<evidence type="ECO:0000313" key="1">
    <source>
        <dbReference type="EMBL" id="NMD99552.1"/>
    </source>
</evidence>
<protein>
    <submittedName>
        <fullName evidence="1">C_GCAxxG_C_C family protein</fullName>
    </submittedName>
</protein>
<proteinExistence type="predicted"/>
<evidence type="ECO:0000313" key="2">
    <source>
        <dbReference type="Proteomes" id="UP000543804"/>
    </source>
</evidence>
<dbReference type="EMBL" id="JABAFA010000037">
    <property type="protein sequence ID" value="NMD99552.1"/>
    <property type="molecule type" value="Genomic_DNA"/>
</dbReference>
<gene>
    <name evidence="1" type="ORF">HF878_08760</name>
</gene>
<reference evidence="1 2" key="1">
    <citation type="submission" date="2020-04" db="EMBL/GenBank/DDBJ databases">
        <authorList>
            <person name="Hitch T.C.A."/>
            <person name="Wylensek D."/>
            <person name="Clavel T."/>
        </authorList>
    </citation>
    <scope>NUCLEOTIDE SEQUENCE [LARGE SCALE GENOMIC DNA]</scope>
    <source>
        <strain evidence="1 2">PG-130-P53-12</strain>
    </source>
</reference>
<organism evidence="1 2">
    <name type="scientific">Selenomonas bovis</name>
    <dbReference type="NCBI Taxonomy" id="416586"/>
    <lineage>
        <taxon>Bacteria</taxon>
        <taxon>Bacillati</taxon>
        <taxon>Bacillota</taxon>
        <taxon>Negativicutes</taxon>
        <taxon>Selenomonadales</taxon>
        <taxon>Selenomonadaceae</taxon>
        <taxon>Selenomonas</taxon>
    </lineage>
</organism>
<dbReference type="Proteomes" id="UP000543804">
    <property type="component" value="Unassembled WGS sequence"/>
</dbReference>
<dbReference type="AlphaFoldDB" id="A0A848BAW0"/>
<dbReference type="InterPro" id="IPR010181">
    <property type="entry name" value="CGCAxxGCC_motif"/>
</dbReference>
<dbReference type="NCBIfam" id="TIGR01909">
    <property type="entry name" value="C_GCAxxG_C_C"/>
    <property type="match status" value="1"/>
</dbReference>
<comment type="caution">
    <text evidence="1">The sequence shown here is derived from an EMBL/GenBank/DDBJ whole genome shotgun (WGS) entry which is preliminary data.</text>
</comment>
<dbReference type="Pfam" id="PF09719">
    <property type="entry name" value="C_GCAxxG_C_C"/>
    <property type="match status" value="1"/>
</dbReference>
<sequence length="138" mass="14452">MEERSEKAVALMKDGYNCAQAVACVFAEEAGADKATVFRIAEGFGSGMGTMQGVCGALVGAVMLAGLSRSTAHLEHPDSKPQTAALARTLMKAFEQEAGAIYCKDLKGVATGKPLLSCHDCVRLACRLAAREVFPVKA</sequence>
<name>A0A848BAW0_9FIRM</name>
<accession>A0A848BAW0</accession>
<keyword evidence="2" id="KW-1185">Reference proteome</keyword>
<dbReference type="RefSeq" id="WP_170077845.1">
    <property type="nucleotide sequence ID" value="NZ_JABAFA010000037.1"/>
</dbReference>